<protein>
    <submittedName>
        <fullName evidence="5">Putative dehydrogenase</fullName>
    </submittedName>
</protein>
<comment type="similarity">
    <text evidence="1">Belongs to the Gfo/Idh/MocA family.</text>
</comment>
<dbReference type="InParanoid" id="A0A420XK26"/>
<dbReference type="PANTHER" id="PTHR22604:SF105">
    <property type="entry name" value="TRANS-1,2-DIHYDROBENZENE-1,2-DIOL DEHYDROGENASE"/>
    <property type="match status" value="1"/>
</dbReference>
<feature type="domain" description="GFO/IDH/MocA-like oxidoreductase" evidence="4">
    <location>
        <begin position="145"/>
        <end position="259"/>
    </location>
</feature>
<dbReference type="EMBL" id="RBWV01000017">
    <property type="protein sequence ID" value="RKS67976.1"/>
    <property type="molecule type" value="Genomic_DNA"/>
</dbReference>
<evidence type="ECO:0000313" key="6">
    <source>
        <dbReference type="Proteomes" id="UP000281955"/>
    </source>
</evidence>
<name>A0A420XK26_9ACTN</name>
<dbReference type="Pfam" id="PF01408">
    <property type="entry name" value="GFO_IDH_MocA"/>
    <property type="match status" value="1"/>
</dbReference>
<proteinExistence type="inferred from homology"/>
<dbReference type="SUPFAM" id="SSF55347">
    <property type="entry name" value="Glyceraldehyde-3-phosphate dehydrogenase-like, C-terminal domain"/>
    <property type="match status" value="1"/>
</dbReference>
<dbReference type="Pfam" id="PF22725">
    <property type="entry name" value="GFO_IDH_MocA_C3"/>
    <property type="match status" value="1"/>
</dbReference>
<organism evidence="5 6">
    <name type="scientific">Motilibacter peucedani</name>
    <dbReference type="NCBI Taxonomy" id="598650"/>
    <lineage>
        <taxon>Bacteria</taxon>
        <taxon>Bacillati</taxon>
        <taxon>Actinomycetota</taxon>
        <taxon>Actinomycetes</taxon>
        <taxon>Motilibacterales</taxon>
        <taxon>Motilibacteraceae</taxon>
        <taxon>Motilibacter</taxon>
    </lineage>
</organism>
<feature type="domain" description="Gfo/Idh/MocA-like oxidoreductase N-terminal" evidence="3">
    <location>
        <begin position="8"/>
        <end position="132"/>
    </location>
</feature>
<dbReference type="Gene3D" id="3.30.360.10">
    <property type="entry name" value="Dihydrodipicolinate Reductase, domain 2"/>
    <property type="match status" value="1"/>
</dbReference>
<dbReference type="InterPro" id="IPR000683">
    <property type="entry name" value="Gfo/Idh/MocA-like_OxRdtase_N"/>
</dbReference>
<dbReference type="InterPro" id="IPR036291">
    <property type="entry name" value="NAD(P)-bd_dom_sf"/>
</dbReference>
<dbReference type="Gene3D" id="3.40.50.720">
    <property type="entry name" value="NAD(P)-binding Rossmann-like Domain"/>
    <property type="match status" value="1"/>
</dbReference>
<comment type="caution">
    <text evidence="5">The sequence shown here is derived from an EMBL/GenBank/DDBJ whole genome shotgun (WGS) entry which is preliminary data.</text>
</comment>
<evidence type="ECO:0000256" key="1">
    <source>
        <dbReference type="ARBA" id="ARBA00010928"/>
    </source>
</evidence>
<dbReference type="InterPro" id="IPR055170">
    <property type="entry name" value="GFO_IDH_MocA-like_dom"/>
</dbReference>
<dbReference type="PANTHER" id="PTHR22604">
    <property type="entry name" value="OXIDOREDUCTASES"/>
    <property type="match status" value="1"/>
</dbReference>
<evidence type="ECO:0000313" key="5">
    <source>
        <dbReference type="EMBL" id="RKS67976.1"/>
    </source>
</evidence>
<dbReference type="SUPFAM" id="SSF51735">
    <property type="entry name" value="NAD(P)-binding Rossmann-fold domains"/>
    <property type="match status" value="1"/>
</dbReference>
<dbReference type="InterPro" id="IPR050984">
    <property type="entry name" value="Gfo/Idh/MocA_domain"/>
</dbReference>
<accession>A0A420XK26</accession>
<dbReference type="AlphaFoldDB" id="A0A420XK26"/>
<reference evidence="5 6" key="1">
    <citation type="submission" date="2018-10" db="EMBL/GenBank/DDBJ databases">
        <title>Genomic Encyclopedia of Archaeal and Bacterial Type Strains, Phase II (KMG-II): from individual species to whole genera.</title>
        <authorList>
            <person name="Goeker M."/>
        </authorList>
    </citation>
    <scope>NUCLEOTIDE SEQUENCE [LARGE SCALE GENOMIC DNA]</scope>
    <source>
        <strain evidence="5 6">RP-AC37</strain>
    </source>
</reference>
<gene>
    <name evidence="5" type="ORF">CLV35_3883</name>
</gene>
<dbReference type="GO" id="GO:0016491">
    <property type="term" value="F:oxidoreductase activity"/>
    <property type="evidence" value="ECO:0007669"/>
    <property type="project" value="UniProtKB-KW"/>
</dbReference>
<evidence type="ECO:0000259" key="3">
    <source>
        <dbReference type="Pfam" id="PF01408"/>
    </source>
</evidence>
<sequence>MVDSGEGVRWGIVGTGGIARAFAKDLALLPDAVVGAVGSRSSEGADSFAAFLEESTGTRVADAHRHASYDALVSDDAVDAVYVATPHPGHADAARLALEAGKAVLVEKPFTLNAAEAQELVDLARSRGQFLMEAMWTRFLPHMGRVREILASGSLGDVVTVTADHGQWFEEDASHRLFAPELGGGALLDLGIYPVSFASFVLGTPSRVTARSSEAFTGVDANTSILLEHAGGASALVSTTLSAATANVAAVNGTEARIEIDRTWYTPTSFRVTSRDGEVLERYDQPHEGHGLRHQAAEVGRCLASGAPESELLPLDETVAIMRTLDEVRSQIGLVYPQER</sequence>
<evidence type="ECO:0000259" key="4">
    <source>
        <dbReference type="Pfam" id="PF22725"/>
    </source>
</evidence>
<dbReference type="Proteomes" id="UP000281955">
    <property type="component" value="Unassembled WGS sequence"/>
</dbReference>
<evidence type="ECO:0000256" key="2">
    <source>
        <dbReference type="ARBA" id="ARBA00023002"/>
    </source>
</evidence>
<dbReference type="GO" id="GO:0000166">
    <property type="term" value="F:nucleotide binding"/>
    <property type="evidence" value="ECO:0007669"/>
    <property type="project" value="InterPro"/>
</dbReference>
<keyword evidence="2" id="KW-0560">Oxidoreductase</keyword>
<keyword evidence="6" id="KW-1185">Reference proteome</keyword>